<dbReference type="AlphaFoldDB" id="A0A9X1UZE8"/>
<protein>
    <recommendedName>
        <fullName evidence="6">Zinc-type alcohol dehydrogenase-like protein</fullName>
    </recommendedName>
</protein>
<dbReference type="InterPro" id="IPR013154">
    <property type="entry name" value="ADH-like_N"/>
</dbReference>
<evidence type="ECO:0000259" key="7">
    <source>
        <dbReference type="SMART" id="SM00829"/>
    </source>
</evidence>
<comment type="caution">
    <text evidence="8">The sequence shown here is derived from an EMBL/GenBank/DDBJ whole genome shotgun (WGS) entry which is preliminary data.</text>
</comment>
<evidence type="ECO:0000256" key="2">
    <source>
        <dbReference type="ARBA" id="ARBA00011881"/>
    </source>
</evidence>
<dbReference type="InterPro" id="IPR020843">
    <property type="entry name" value="ER"/>
</dbReference>
<accession>A0A9X1UZE8</accession>
<dbReference type="PROSITE" id="PS01162">
    <property type="entry name" value="QOR_ZETA_CRYSTAL"/>
    <property type="match status" value="1"/>
</dbReference>
<sequence>MKAVGFTQSLPIEDQNSLFDFETEKPIMKDRDILVRIKAISVNPVDYKVRQSAAKDAELEEPKIIGWDASGIVEEVGPKTSLFKKGDEVYYSGDIGRPGCYAEFQAVDERIVGLKPKTLNWDEAAALPLTTLTAWESIFDRLRIRENDGENKNILIIGGAGGVGSISIQLLKSMTKLKVIATASREVTRNWCEKMGADDIVNHDDLLDNMGNYKSVDYILNYADTSGTWKQMAELIAPQGGICCVVNTTEDVDLNLLKKKSVSFHWELMFTRSMYQTRDMIAQHEILNRVKKMVEENSIKSTINRKFEGLSADTLKKVHRLQESGKSVGKNVILF</sequence>
<dbReference type="Proteomes" id="UP001139344">
    <property type="component" value="Unassembled WGS sequence"/>
</dbReference>
<evidence type="ECO:0000256" key="5">
    <source>
        <dbReference type="ARBA" id="ARBA00022884"/>
    </source>
</evidence>
<evidence type="ECO:0000256" key="4">
    <source>
        <dbReference type="ARBA" id="ARBA00022857"/>
    </source>
</evidence>
<keyword evidence="3" id="KW-0963">Cytoplasm</keyword>
<dbReference type="Pfam" id="PF13602">
    <property type="entry name" value="ADH_zinc_N_2"/>
    <property type="match status" value="1"/>
</dbReference>
<dbReference type="InterPro" id="IPR014182">
    <property type="entry name" value="ADH_Zn_typ-1"/>
</dbReference>
<dbReference type="EMBL" id="JAJSON010000025">
    <property type="protein sequence ID" value="MCG9972394.1"/>
    <property type="molecule type" value="Genomic_DNA"/>
</dbReference>
<evidence type="ECO:0000256" key="6">
    <source>
        <dbReference type="RuleBase" id="RU364000"/>
    </source>
</evidence>
<dbReference type="SUPFAM" id="SSF50129">
    <property type="entry name" value="GroES-like"/>
    <property type="match status" value="1"/>
</dbReference>
<dbReference type="PANTHER" id="PTHR44154:SF1">
    <property type="entry name" value="QUINONE OXIDOREDUCTASE"/>
    <property type="match status" value="1"/>
</dbReference>
<dbReference type="CDD" id="cd08252">
    <property type="entry name" value="AL_MDR"/>
    <property type="match status" value="1"/>
</dbReference>
<evidence type="ECO:0000256" key="1">
    <source>
        <dbReference type="ARBA" id="ARBA00004496"/>
    </source>
</evidence>
<dbReference type="GO" id="GO:0003723">
    <property type="term" value="F:RNA binding"/>
    <property type="evidence" value="ECO:0007669"/>
    <property type="project" value="UniProtKB-KW"/>
</dbReference>
<name>A0A9X1UZE8_9FLAO</name>
<dbReference type="GO" id="GO:0005737">
    <property type="term" value="C:cytoplasm"/>
    <property type="evidence" value="ECO:0007669"/>
    <property type="project" value="UniProtKB-SubCell"/>
</dbReference>
<gene>
    <name evidence="8" type="ORF">LU635_12160</name>
</gene>
<dbReference type="InterPro" id="IPR002364">
    <property type="entry name" value="Quin_OxRdtase/zeta-crystal_CS"/>
</dbReference>
<proteinExistence type="inferred from homology"/>
<dbReference type="Pfam" id="PF08240">
    <property type="entry name" value="ADH_N"/>
    <property type="match status" value="1"/>
</dbReference>
<evidence type="ECO:0000313" key="9">
    <source>
        <dbReference type="Proteomes" id="UP001139344"/>
    </source>
</evidence>
<evidence type="ECO:0000313" key="8">
    <source>
        <dbReference type="EMBL" id="MCG9972394.1"/>
    </source>
</evidence>
<comment type="subcellular location">
    <subcellularLocation>
        <location evidence="1">Cytoplasm</location>
    </subcellularLocation>
</comment>
<dbReference type="PANTHER" id="PTHR44154">
    <property type="entry name" value="QUINONE OXIDOREDUCTASE"/>
    <property type="match status" value="1"/>
</dbReference>
<comment type="subunit">
    <text evidence="2">Homotetramer.</text>
</comment>
<comment type="similarity">
    <text evidence="6">Belongs to the zinc-containing alcohol dehydrogenase family. Quinone oxidoreductase subfamily.</text>
</comment>
<feature type="domain" description="Enoyl reductase (ER)" evidence="7">
    <location>
        <begin position="14"/>
        <end position="333"/>
    </location>
</feature>
<dbReference type="GO" id="GO:0008270">
    <property type="term" value="F:zinc ion binding"/>
    <property type="evidence" value="ECO:0007669"/>
    <property type="project" value="InterPro"/>
</dbReference>
<dbReference type="Gene3D" id="3.90.180.10">
    <property type="entry name" value="Medium-chain alcohol dehydrogenases, catalytic domain"/>
    <property type="match status" value="1"/>
</dbReference>
<keyword evidence="5" id="KW-0694">RNA-binding</keyword>
<evidence type="ECO:0000256" key="3">
    <source>
        <dbReference type="ARBA" id="ARBA00022490"/>
    </source>
</evidence>
<dbReference type="InterPro" id="IPR011032">
    <property type="entry name" value="GroES-like_sf"/>
</dbReference>
<dbReference type="RefSeq" id="WP_240099609.1">
    <property type="nucleotide sequence ID" value="NZ_JAJSON010000025.1"/>
</dbReference>
<organism evidence="8 9">
    <name type="scientific">Christiangramia crocea</name>
    <dbReference type="NCBI Taxonomy" id="2904124"/>
    <lineage>
        <taxon>Bacteria</taxon>
        <taxon>Pseudomonadati</taxon>
        <taxon>Bacteroidota</taxon>
        <taxon>Flavobacteriia</taxon>
        <taxon>Flavobacteriales</taxon>
        <taxon>Flavobacteriaceae</taxon>
        <taxon>Christiangramia</taxon>
    </lineage>
</organism>
<dbReference type="GO" id="GO:0016491">
    <property type="term" value="F:oxidoreductase activity"/>
    <property type="evidence" value="ECO:0007669"/>
    <property type="project" value="UniProtKB-KW"/>
</dbReference>
<dbReference type="InterPro" id="IPR036291">
    <property type="entry name" value="NAD(P)-bd_dom_sf"/>
</dbReference>
<keyword evidence="4" id="KW-0521">NADP</keyword>
<keyword evidence="6" id="KW-0479">Metal-binding</keyword>
<dbReference type="SMART" id="SM00829">
    <property type="entry name" value="PKS_ER"/>
    <property type="match status" value="1"/>
</dbReference>
<keyword evidence="9" id="KW-1185">Reference proteome</keyword>
<dbReference type="SUPFAM" id="SSF51735">
    <property type="entry name" value="NAD(P)-binding Rossmann-fold domains"/>
    <property type="match status" value="1"/>
</dbReference>
<keyword evidence="6" id="KW-0560">Oxidoreductase</keyword>
<dbReference type="InterPro" id="IPR051603">
    <property type="entry name" value="Zinc-ADH_QOR/CCCR"/>
</dbReference>
<reference evidence="8" key="1">
    <citation type="submission" date="2021-12" db="EMBL/GenBank/DDBJ databases">
        <title>Description of Gramella crocea sp. nov., a new bacterium isolated from activated sludge.</title>
        <authorList>
            <person name="Zhang X."/>
        </authorList>
    </citation>
    <scope>NUCLEOTIDE SEQUENCE</scope>
    <source>
        <strain evidence="8">YB25</strain>
    </source>
</reference>
<keyword evidence="6" id="KW-0862">Zinc</keyword>
<dbReference type="Gene3D" id="3.40.50.720">
    <property type="entry name" value="NAD(P)-binding Rossmann-like Domain"/>
    <property type="match status" value="1"/>
</dbReference>
<dbReference type="NCBIfam" id="TIGR02817">
    <property type="entry name" value="adh_fam_1"/>
    <property type="match status" value="1"/>
</dbReference>